<evidence type="ECO:0000259" key="2">
    <source>
        <dbReference type="PROSITE" id="PS50835"/>
    </source>
</evidence>
<dbReference type="InterPro" id="IPR013783">
    <property type="entry name" value="Ig-like_fold"/>
</dbReference>
<dbReference type="InterPro" id="IPR003599">
    <property type="entry name" value="Ig_sub"/>
</dbReference>
<name>A0A7R8H0S0_LEPSM</name>
<dbReference type="Gene3D" id="2.60.40.10">
    <property type="entry name" value="Immunoglobulins"/>
    <property type="match status" value="2"/>
</dbReference>
<protein>
    <submittedName>
        <fullName evidence="3">TTN</fullName>
        <ecNumber evidence="3">2.7.11.1</ecNumber>
    </submittedName>
</protein>
<accession>A0A7R8H0S0</accession>
<dbReference type="SMART" id="SM00408">
    <property type="entry name" value="IGc2"/>
    <property type="match status" value="2"/>
</dbReference>
<dbReference type="PANTHER" id="PTHR13817:SF172">
    <property type="entry name" value="IG-LIKE DOMAIN-CONTAINING PROTEIN"/>
    <property type="match status" value="1"/>
</dbReference>
<dbReference type="InterPro" id="IPR007110">
    <property type="entry name" value="Ig-like_dom"/>
</dbReference>
<sequence length="337" mass="38014">MNQIYFIIITLYTLLIPLIDSNDTKLPKIIEKLAITNRIEYSNGDKIKLRCPILGPSPFKITWRKDGKFLEDSSARHYSISGKHEQYLRIKRMNDDDDGEYECKGQSSGVKLLARKMSQGIVSIGETSELTCFLKDLGKNDVVRWLKRLKVNLPESSPFLRDVIRIPSPSSGQNERGVKKLSYKRLDPQSNPRYHLKNASYLENGHRIYTFSLQIEETIMADSGEYVCLVVEPLVDKKFKFNIGQLSVQDGSVPKSVASTLTMNRITIWAIFIPLAFILIGIGSESKPGVPPRQGISSTSSSNQLELGPMGKSISAIPEEHLQEKHIQCCQRAFYSS</sequence>
<dbReference type="Proteomes" id="UP000675881">
    <property type="component" value="Chromosome 10"/>
</dbReference>
<dbReference type="InterPro" id="IPR050964">
    <property type="entry name" value="Striated_Muscle_Regulatory"/>
</dbReference>
<feature type="domain" description="Ig-like" evidence="2">
    <location>
        <begin position="125"/>
        <end position="230"/>
    </location>
</feature>
<dbReference type="OrthoDB" id="504170at2759"/>
<dbReference type="InterPro" id="IPR036179">
    <property type="entry name" value="Ig-like_dom_sf"/>
</dbReference>
<dbReference type="SMART" id="SM00409">
    <property type="entry name" value="IG"/>
    <property type="match status" value="2"/>
</dbReference>
<dbReference type="PROSITE" id="PS50835">
    <property type="entry name" value="IG_LIKE"/>
    <property type="match status" value="2"/>
</dbReference>
<dbReference type="SUPFAM" id="SSF48726">
    <property type="entry name" value="Immunoglobulin"/>
    <property type="match status" value="2"/>
</dbReference>
<dbReference type="InterPro" id="IPR013098">
    <property type="entry name" value="Ig_I-set"/>
</dbReference>
<evidence type="ECO:0000313" key="3">
    <source>
        <dbReference type="EMBL" id="CAF2794701.1"/>
    </source>
</evidence>
<proteinExistence type="predicted"/>
<reference evidence="3" key="1">
    <citation type="submission" date="2021-02" db="EMBL/GenBank/DDBJ databases">
        <authorList>
            <person name="Bekaert M."/>
        </authorList>
    </citation>
    <scope>NUCLEOTIDE SEQUENCE</scope>
    <source>
        <strain evidence="3">IoA-00</strain>
    </source>
</reference>
<dbReference type="GO" id="GO:0045214">
    <property type="term" value="P:sarcomere organization"/>
    <property type="evidence" value="ECO:0007669"/>
    <property type="project" value="TreeGrafter"/>
</dbReference>
<dbReference type="PANTHER" id="PTHR13817">
    <property type="entry name" value="TITIN"/>
    <property type="match status" value="1"/>
</dbReference>
<dbReference type="EMBL" id="HG994589">
    <property type="protein sequence ID" value="CAF2794701.1"/>
    <property type="molecule type" value="Genomic_DNA"/>
</dbReference>
<keyword evidence="1" id="KW-0677">Repeat</keyword>
<keyword evidence="4" id="KW-1185">Reference proteome</keyword>
<dbReference type="Pfam" id="PF07679">
    <property type="entry name" value="I-set"/>
    <property type="match status" value="1"/>
</dbReference>
<evidence type="ECO:0000256" key="1">
    <source>
        <dbReference type="ARBA" id="ARBA00022737"/>
    </source>
</evidence>
<dbReference type="GO" id="GO:0004674">
    <property type="term" value="F:protein serine/threonine kinase activity"/>
    <property type="evidence" value="ECO:0007669"/>
    <property type="project" value="UniProtKB-EC"/>
</dbReference>
<keyword evidence="3" id="KW-0808">Transferase</keyword>
<dbReference type="AlphaFoldDB" id="A0A7R8H0S0"/>
<dbReference type="GO" id="GO:0031430">
    <property type="term" value="C:M band"/>
    <property type="evidence" value="ECO:0007669"/>
    <property type="project" value="TreeGrafter"/>
</dbReference>
<organism evidence="3 4">
    <name type="scientific">Lepeophtheirus salmonis</name>
    <name type="common">Salmon louse</name>
    <name type="synonym">Caligus salmonis</name>
    <dbReference type="NCBI Taxonomy" id="72036"/>
    <lineage>
        <taxon>Eukaryota</taxon>
        <taxon>Metazoa</taxon>
        <taxon>Ecdysozoa</taxon>
        <taxon>Arthropoda</taxon>
        <taxon>Crustacea</taxon>
        <taxon>Multicrustacea</taxon>
        <taxon>Hexanauplia</taxon>
        <taxon>Copepoda</taxon>
        <taxon>Siphonostomatoida</taxon>
        <taxon>Caligidae</taxon>
        <taxon>Lepeophtheirus</taxon>
    </lineage>
</organism>
<dbReference type="CDD" id="cd00096">
    <property type="entry name" value="Ig"/>
    <property type="match status" value="1"/>
</dbReference>
<dbReference type="EC" id="2.7.11.1" evidence="3"/>
<evidence type="ECO:0000313" key="4">
    <source>
        <dbReference type="Proteomes" id="UP000675881"/>
    </source>
</evidence>
<dbReference type="InterPro" id="IPR003598">
    <property type="entry name" value="Ig_sub2"/>
</dbReference>
<gene>
    <name evidence="3" type="ORF">LSAA_2679</name>
</gene>
<feature type="domain" description="Ig-like" evidence="2">
    <location>
        <begin position="27"/>
        <end position="118"/>
    </location>
</feature>